<feature type="domain" description="Peptidoglycan binding" evidence="2">
    <location>
        <begin position="97"/>
        <end position="161"/>
    </location>
</feature>
<dbReference type="GO" id="GO:0016787">
    <property type="term" value="F:hydrolase activity"/>
    <property type="evidence" value="ECO:0007669"/>
    <property type="project" value="UniProtKB-KW"/>
</dbReference>
<feature type="domain" description="TtsA-like Glycoside hydrolase family 108" evidence="1">
    <location>
        <begin position="10"/>
        <end position="93"/>
    </location>
</feature>
<dbReference type="RefSeq" id="WP_349226377.1">
    <property type="nucleotide sequence ID" value="NZ_JBBNFG020000005.1"/>
</dbReference>
<dbReference type="Gene3D" id="1.20.141.10">
    <property type="entry name" value="Chitosanase, subunit A, domain 1"/>
    <property type="match status" value="1"/>
</dbReference>
<evidence type="ECO:0000313" key="3">
    <source>
        <dbReference type="EMBL" id="MEQ2508711.1"/>
    </source>
</evidence>
<proteinExistence type="predicted"/>
<dbReference type="CDD" id="cd13926">
    <property type="entry name" value="N-acetylmuramidase_GH108"/>
    <property type="match status" value="1"/>
</dbReference>
<name>A0ABV1G004_9BACT</name>
<evidence type="ECO:0000259" key="1">
    <source>
        <dbReference type="Pfam" id="PF05838"/>
    </source>
</evidence>
<evidence type="ECO:0000313" key="4">
    <source>
        <dbReference type="Proteomes" id="UP001465717"/>
    </source>
</evidence>
<dbReference type="SUPFAM" id="SSF53955">
    <property type="entry name" value="Lysozyme-like"/>
    <property type="match status" value="1"/>
</dbReference>
<keyword evidence="4" id="KW-1185">Reference proteome</keyword>
<dbReference type="InterPro" id="IPR018537">
    <property type="entry name" value="Peptidoglycan-bd_3"/>
</dbReference>
<evidence type="ECO:0000259" key="2">
    <source>
        <dbReference type="Pfam" id="PF09374"/>
    </source>
</evidence>
<organism evidence="3 4">
    <name type="scientific">Segatella sinensis</name>
    <dbReference type="NCBI Taxonomy" id="3085167"/>
    <lineage>
        <taxon>Bacteria</taxon>
        <taxon>Pseudomonadati</taxon>
        <taxon>Bacteroidota</taxon>
        <taxon>Bacteroidia</taxon>
        <taxon>Bacteroidales</taxon>
        <taxon>Prevotellaceae</taxon>
        <taxon>Segatella</taxon>
    </lineage>
</organism>
<dbReference type="InterPro" id="IPR023346">
    <property type="entry name" value="Lysozyme-like_dom_sf"/>
</dbReference>
<keyword evidence="3" id="KW-0378">Hydrolase</keyword>
<dbReference type="Proteomes" id="UP001465717">
    <property type="component" value="Unassembled WGS sequence"/>
</dbReference>
<gene>
    <name evidence="3" type="ORF">AAAT87_10545</name>
</gene>
<reference evidence="3 4" key="1">
    <citation type="submission" date="2024-04" db="EMBL/GenBank/DDBJ databases">
        <title>Human intestinal bacterial collection.</title>
        <authorList>
            <person name="Pauvert C."/>
            <person name="Hitch T.C.A."/>
            <person name="Clavel T."/>
        </authorList>
    </citation>
    <scope>NUCLEOTIDE SEQUENCE [LARGE SCALE GENOMIC DNA]</scope>
    <source>
        <strain evidence="3 4">CLA-AA-H174</strain>
    </source>
</reference>
<protein>
    <submittedName>
        <fullName evidence="3">Glycosyl hydrolase 108 family protein</fullName>
    </submittedName>
</protein>
<accession>A0ABV1G004</accession>
<dbReference type="Pfam" id="PF09374">
    <property type="entry name" value="PG_binding_3"/>
    <property type="match status" value="1"/>
</dbReference>
<dbReference type="EMBL" id="JBBNGE010000037">
    <property type="protein sequence ID" value="MEQ2508711.1"/>
    <property type="molecule type" value="Genomic_DNA"/>
</dbReference>
<comment type="caution">
    <text evidence="3">The sequence shown here is derived from an EMBL/GenBank/DDBJ whole genome shotgun (WGS) entry which is preliminary data.</text>
</comment>
<dbReference type="InterPro" id="IPR008565">
    <property type="entry name" value="TtsA-like_GH18_dom"/>
</dbReference>
<sequence>MADYRKLVPFIKKWEGGFSNHPQDRGGATNKGVTLSTYRMVYGNDKTVDDLKNMTESQWNYIFKKLYWDKWKADSIKNQSVANILVDWYWMSGNIGVKKVQELFGLTVDGIVGNKTLGKVNSVDGEWLFKRIWEMRLNFYNSIVKNHPSQKVFLQGWLNRLHSTVYQG</sequence>
<dbReference type="Pfam" id="PF05838">
    <property type="entry name" value="Glyco_hydro_108"/>
    <property type="match status" value="1"/>
</dbReference>